<reference evidence="2 3" key="1">
    <citation type="submission" date="2021-03" db="EMBL/GenBank/DDBJ databases">
        <title>Antimicrobial resistance genes in bacteria isolated from Japanese honey, and their potential for conferring macrolide and lincosamide resistance in the American foulbrood pathogen Paenibacillus larvae.</title>
        <authorList>
            <person name="Okamoto M."/>
            <person name="Kumagai M."/>
            <person name="Kanamori H."/>
            <person name="Takamatsu D."/>
        </authorList>
    </citation>
    <scope>NUCLEOTIDE SEQUENCE [LARGE SCALE GENOMIC DNA]</scope>
    <source>
        <strain evidence="2 3">J34TS1</strain>
    </source>
</reference>
<dbReference type="Proteomes" id="UP000682811">
    <property type="component" value="Unassembled WGS sequence"/>
</dbReference>
<evidence type="ECO:0000256" key="1">
    <source>
        <dbReference type="SAM" id="Phobius"/>
    </source>
</evidence>
<feature type="transmembrane region" description="Helical" evidence="1">
    <location>
        <begin position="21"/>
        <end position="41"/>
    </location>
</feature>
<protein>
    <submittedName>
        <fullName evidence="2">Uncharacterized protein</fullName>
    </submittedName>
</protein>
<dbReference type="EMBL" id="BORT01000019">
    <property type="protein sequence ID" value="GIO49174.1"/>
    <property type="molecule type" value="Genomic_DNA"/>
</dbReference>
<comment type="caution">
    <text evidence="2">The sequence shown here is derived from an EMBL/GenBank/DDBJ whole genome shotgun (WGS) entry which is preliminary data.</text>
</comment>
<dbReference type="AlphaFoldDB" id="A0A919YEC4"/>
<evidence type="ECO:0000313" key="2">
    <source>
        <dbReference type="EMBL" id="GIO49174.1"/>
    </source>
</evidence>
<accession>A0A919YEC4</accession>
<keyword evidence="1" id="KW-0812">Transmembrane</keyword>
<organism evidence="2 3">
    <name type="scientific">Paenibacillus azoreducens</name>
    <dbReference type="NCBI Taxonomy" id="116718"/>
    <lineage>
        <taxon>Bacteria</taxon>
        <taxon>Bacillati</taxon>
        <taxon>Bacillota</taxon>
        <taxon>Bacilli</taxon>
        <taxon>Bacillales</taxon>
        <taxon>Paenibacillaceae</taxon>
        <taxon>Paenibacillus</taxon>
    </lineage>
</organism>
<name>A0A919YEC4_9BACL</name>
<evidence type="ECO:0000313" key="3">
    <source>
        <dbReference type="Proteomes" id="UP000682811"/>
    </source>
</evidence>
<gene>
    <name evidence="2" type="ORF">J34TS1_39390</name>
</gene>
<keyword evidence="3" id="KW-1185">Reference proteome</keyword>
<proteinExistence type="predicted"/>
<keyword evidence="1" id="KW-1133">Transmembrane helix</keyword>
<keyword evidence="1" id="KW-0472">Membrane</keyword>
<sequence length="258" mass="30349">MKCIAMFLSWKQGLKINLFKLYIMTFFLILLTNTAVMQVYAEPYAKINDKLAIDKILRDYINSTTKDNTSFIDSTFNVNSVQISNPKSGFKKNIDDKIKYSIYTFKNVDNNEPIYDTYIDYYFTDKMIVKNNDKLTVEVSDFLRPISPIDSKMYTKSNINDEWKWLKSPQPVMTTLQSFTLEGDELTNHDNFTRVIIHFSSYSNDHSKENSLPNYFLQYTHDTSTYITFPLIYVMVSLLIILLLAYLFIKRLRSRSSR</sequence>
<feature type="transmembrane region" description="Helical" evidence="1">
    <location>
        <begin position="226"/>
        <end position="249"/>
    </location>
</feature>
<dbReference type="RefSeq" id="WP_212979723.1">
    <property type="nucleotide sequence ID" value="NZ_AP025343.1"/>
</dbReference>